<evidence type="ECO:0000313" key="1">
    <source>
        <dbReference type="EMBL" id="RZC76410.1"/>
    </source>
</evidence>
<dbReference type="AlphaFoldDB" id="A0A4Y7KVL8"/>
<proteinExistence type="predicted"/>
<protein>
    <submittedName>
        <fullName evidence="1">Uncharacterized protein</fullName>
    </submittedName>
</protein>
<gene>
    <name evidence="1" type="ORF">C5167_000759</name>
</gene>
<dbReference type="EMBL" id="CM010723">
    <property type="protein sequence ID" value="RZC76410.1"/>
    <property type="molecule type" value="Genomic_DNA"/>
</dbReference>
<evidence type="ECO:0000313" key="2">
    <source>
        <dbReference type="Proteomes" id="UP000316621"/>
    </source>
</evidence>
<reference evidence="1 2" key="1">
    <citation type="journal article" date="2018" name="Science">
        <title>The opium poppy genome and morphinan production.</title>
        <authorList>
            <person name="Guo L."/>
            <person name="Winzer T."/>
            <person name="Yang X."/>
            <person name="Li Y."/>
            <person name="Ning Z."/>
            <person name="He Z."/>
            <person name="Teodor R."/>
            <person name="Lu Y."/>
            <person name="Bowser T.A."/>
            <person name="Graham I.A."/>
            <person name="Ye K."/>
        </authorList>
    </citation>
    <scope>NUCLEOTIDE SEQUENCE [LARGE SCALE GENOMIC DNA]</scope>
    <source>
        <strain evidence="2">cv. HN1</strain>
        <tissue evidence="1">Leaves</tissue>
    </source>
</reference>
<name>A0A4Y7KVL8_PAPSO</name>
<keyword evidence="2" id="KW-1185">Reference proteome</keyword>
<dbReference type="Gramene" id="RZC76410">
    <property type="protein sequence ID" value="RZC76410"/>
    <property type="gene ID" value="C5167_000759"/>
</dbReference>
<accession>A0A4Y7KVL8</accession>
<dbReference type="Proteomes" id="UP000316621">
    <property type="component" value="Chromosome 9"/>
</dbReference>
<organism evidence="1 2">
    <name type="scientific">Papaver somniferum</name>
    <name type="common">Opium poppy</name>
    <dbReference type="NCBI Taxonomy" id="3469"/>
    <lineage>
        <taxon>Eukaryota</taxon>
        <taxon>Viridiplantae</taxon>
        <taxon>Streptophyta</taxon>
        <taxon>Embryophyta</taxon>
        <taxon>Tracheophyta</taxon>
        <taxon>Spermatophyta</taxon>
        <taxon>Magnoliopsida</taxon>
        <taxon>Ranunculales</taxon>
        <taxon>Papaveraceae</taxon>
        <taxon>Papaveroideae</taxon>
        <taxon>Papaver</taxon>
    </lineage>
</organism>
<sequence>MPCIVYMFCVVDLPLTPQAQDSVLQTQISELNNRSALYYISSLVVRYESVNWIGFSETKAWEWMEDSCEWVPHFNQLARSYDQKQLSVIHFPSVL</sequence>